<comment type="caution">
    <text evidence="1">The sequence shown here is derived from an EMBL/GenBank/DDBJ whole genome shotgun (WGS) entry which is preliminary data.</text>
</comment>
<dbReference type="EMBL" id="LGHB01000003">
    <property type="protein sequence ID" value="KUK97326.1"/>
    <property type="molecule type" value="Genomic_DNA"/>
</dbReference>
<name>A0A101ILG0_9EURY</name>
<organism evidence="1 2">
    <name type="scientific">Methanothrix harundinacea</name>
    <dbReference type="NCBI Taxonomy" id="301375"/>
    <lineage>
        <taxon>Archaea</taxon>
        <taxon>Methanobacteriati</taxon>
        <taxon>Methanobacteriota</taxon>
        <taxon>Stenosarchaea group</taxon>
        <taxon>Methanomicrobia</taxon>
        <taxon>Methanotrichales</taxon>
        <taxon>Methanotrichaceae</taxon>
        <taxon>Methanothrix</taxon>
    </lineage>
</organism>
<evidence type="ECO:0000313" key="2">
    <source>
        <dbReference type="Proteomes" id="UP000053961"/>
    </source>
</evidence>
<accession>A0A101ILG0</accession>
<dbReference type="Proteomes" id="UP000053961">
    <property type="component" value="Unassembled WGS sequence"/>
</dbReference>
<dbReference type="AlphaFoldDB" id="A0A101ILG0"/>
<protein>
    <submittedName>
        <fullName evidence="1">Uncharacterized protein</fullName>
    </submittedName>
</protein>
<proteinExistence type="predicted"/>
<dbReference type="PATRIC" id="fig|301375.6.peg.400"/>
<gene>
    <name evidence="1" type="ORF">XE07_0481</name>
</gene>
<reference evidence="2" key="1">
    <citation type="journal article" date="2015" name="MBio">
        <title>Genome-Resolved Metagenomic Analysis Reveals Roles for Candidate Phyla and Other Microbial Community Members in Biogeochemical Transformations in Oil Reservoirs.</title>
        <authorList>
            <person name="Hu P."/>
            <person name="Tom L."/>
            <person name="Singh A."/>
            <person name="Thomas B.C."/>
            <person name="Baker B.J."/>
            <person name="Piceno Y.M."/>
            <person name="Andersen G.L."/>
            <person name="Banfield J.F."/>
        </authorList>
    </citation>
    <scope>NUCLEOTIDE SEQUENCE [LARGE SCALE GENOMIC DNA]</scope>
</reference>
<sequence length="66" mass="7336">MSENRDVQSEEQPGLKTPVEMTLLPVGIIKNRVEEPFLVAGDAGLEMRGEFDATMDHVREVRQAAP</sequence>
<evidence type="ECO:0000313" key="1">
    <source>
        <dbReference type="EMBL" id="KUK97326.1"/>
    </source>
</evidence>